<dbReference type="CDD" id="cd08983">
    <property type="entry name" value="GH43_Bt3655-like"/>
    <property type="match status" value="1"/>
</dbReference>
<proteinExistence type="inferred from homology"/>
<dbReference type="Gene3D" id="2.60.40.10">
    <property type="entry name" value="Immunoglobulins"/>
    <property type="match status" value="1"/>
</dbReference>
<feature type="compositionally biased region" description="Polar residues" evidence="7">
    <location>
        <begin position="303"/>
        <end position="313"/>
    </location>
</feature>
<keyword evidence="5" id="KW-1015">Disulfide bond</keyword>
<dbReference type="Pfam" id="PF04616">
    <property type="entry name" value="Glyco_hydro_43"/>
    <property type="match status" value="2"/>
</dbReference>
<evidence type="ECO:0000256" key="2">
    <source>
        <dbReference type="ARBA" id="ARBA00009865"/>
    </source>
</evidence>
<dbReference type="InterPro" id="IPR050727">
    <property type="entry name" value="GH43_arabinanases"/>
</dbReference>
<evidence type="ECO:0000313" key="11">
    <source>
        <dbReference type="Proteomes" id="UP001501115"/>
    </source>
</evidence>
<sequence>MTHVARLRSRARRWAGPLAGLTAASMLLTLAGPTASAQAAPAAPAAEAADITDGLALWYKLDAGSGGTVADASGSGRNGTVNGTADWSAAGQGLAFNGSDTYIKVPDDVMKGMDAITVSLDVLIDSAQSTPYFLYGFGNTSAGSGNGYLFTTGNSFRTSVATGNWSTEQTTKPSDSHNLTRGVWKHITYAQSGSTGVLYEDGVEVGRNTSVTTTPGAIGSGITKANYIGKSVYDGDKLFKGRIRDFRVYDRALDGSEVEQLSLPVATQGVADDKEALSLGDTGGVTTDLDLPKTGPAGGSAISWKSDNPSVVSDTGKVTRPEAGSPDGRATLTATLKKGTVTGTKTFDVTVRPALDDVAATREAAEALTVHNLDDVRGNLTLPKSGTYATAVTWSSAKPDVVSADGEVHRPAHGDGATTVELTATVTKGEAKATRVLTAKVPELPAAAPLKGYMFSYFTGEGTSDGEQLYAALSKGNDPLRWRELNDGKPVLTSTLGEKGLRDPFIIRSPEGDKFYQIATDLRIYGNGDWDASQRTGSKSIMIWESTDLVHWTNQRLVRVSPDSAGNTWAPEAFYDAERGEYVVFWASKLYDNADHSGDTYNRMMYATTRDFYTFSEPKVWIDRGYSVIDSTMVRHDGTYYRLSKDERNNSSSTPNSKFIFEEKSDSILNPSWTPVAEGIGKGAMNAAEGPLVFKSNTEEKWYAFLDEFGGRGYIPFETTDLDSGTWTPSTGYDLPAKPRHGTVLPVTQAEYDRLLSAYQPDQIVKSVEEVSVTTRVGDAPVLPATVIAEYADGVKRPVAVTWEDVPASKYAQAGTFTMTGSLPGGAAIPVRAEVTVSEEGPDVPADLLLHYDFDETNGSIARDSSGHGHHGTYVRTPDFGTGVEGGSFKMSGASSTSPYVKIPNGVLKDADSVTVSTYAKWKGGSSFQWLFGLGPDSDTYLFATPSNGGSSLYSAITKASWSAESKLTAGSQLTPGQWRHVTVTLDGATGTMVLYADGIEAARTTTTIKPSELYDAAKDYSGYIGRSLYAADPYFGGEVDDFRIYDRALTGTEVMRLSGNTAGIARVTHPALKVDAIVDNADGTITLPMKAGTDLTALAPEFTLAEGATISPASGSMRDFTKPVTYEVTGSDGKKRTWKVSALITRTPVLPGLNADPDIVRFGDTFYIYPTTDGFEGWSGTQFKAYSSTDLVHWKDHGVILDLGPDVSWADSRAWAPTTTEKDGKYYFYFCADANIGVAVSDSPTGPFKDALGKPLLKAGDFRGQMIDPAVFTDDDGKRYLYWGNGRAYVVPLGDDMTSVDTSKVTDITPSGYNEGTFVIKRKGTYYFMWSENDTRDENYRVAYATGPSPTGPWTKQGVILEKDLSLGIKGPGHHSVVHVPNTDDWYIAYHRFAIPGGDGTHRETTVDQLEFDSDGLIKKVVPTLGGIDPVTVVHAGPDAIGAEGEAIQLAGTVSGAGTPQWTVRDGAPCAVKDPAAARTTLTCTDDGTFEVTLTGGRGTDTATVNVSNTAPTITSAKGPGSPLPVGRAAVVTASFDDPGTADHHTCRVDWKDGSRPTPGTVTESGCRATHVYDDAGIHRPVVTVTDDDGGTDSATLAELIVYDRAAGSAAGAGTITSPAGAYPAGPGLTGKAAFTLGAQYRKGAAVPTGEARFVFGPARLTFRSTGSDWLVVNGSQAVYQGTGTIGGKGGYAFRVTATDGPDTFRIRIWKKSTGDVVYDNGTGARTKGIVTIGNHRRQGPASRAARDFAPRRLSGVGESVDRGISSGPRSCSWGPGIRRGNRRGRRGRSSGWA</sequence>
<dbReference type="SUPFAM" id="SSF49299">
    <property type="entry name" value="PKD domain"/>
    <property type="match status" value="1"/>
</dbReference>
<dbReference type="PANTHER" id="PTHR43301:SF3">
    <property type="entry name" value="ARABINAN ENDO-1,5-ALPHA-L-ARABINOSIDASE A-RELATED"/>
    <property type="match status" value="1"/>
</dbReference>
<accession>A0ABP8FXC1</accession>
<dbReference type="SUPFAM" id="SSF75005">
    <property type="entry name" value="Arabinanase/levansucrase/invertase"/>
    <property type="match status" value="2"/>
</dbReference>
<dbReference type="InterPro" id="IPR011081">
    <property type="entry name" value="Big_4"/>
</dbReference>
<dbReference type="InterPro" id="IPR013783">
    <property type="entry name" value="Ig-like_fold"/>
</dbReference>
<feature type="chain" id="PRO_5046178903" description="LamG-like jellyroll fold domain-containing protein" evidence="8">
    <location>
        <begin position="40"/>
        <end position="1795"/>
    </location>
</feature>
<keyword evidence="3 8" id="KW-0732">Signal</keyword>
<dbReference type="Gene3D" id="2.60.40.2340">
    <property type="match status" value="1"/>
</dbReference>
<evidence type="ECO:0000256" key="4">
    <source>
        <dbReference type="ARBA" id="ARBA00022801"/>
    </source>
</evidence>
<dbReference type="CDD" id="cd00146">
    <property type="entry name" value="PKD"/>
    <property type="match status" value="1"/>
</dbReference>
<dbReference type="InterPro" id="IPR006710">
    <property type="entry name" value="Glyco_hydro_43"/>
</dbReference>
<feature type="signal peptide" evidence="8">
    <location>
        <begin position="1"/>
        <end position="39"/>
    </location>
</feature>
<keyword evidence="4" id="KW-0378">Hydrolase</keyword>
<feature type="region of interest" description="Disordered" evidence="7">
    <location>
        <begin position="1757"/>
        <end position="1795"/>
    </location>
</feature>
<keyword evidence="6" id="KW-0326">Glycosidase</keyword>
<dbReference type="Gene3D" id="2.60.40.1080">
    <property type="match status" value="1"/>
</dbReference>
<dbReference type="SMART" id="SM00560">
    <property type="entry name" value="LamGL"/>
    <property type="match status" value="1"/>
</dbReference>
<organism evidence="10 11">
    <name type="scientific">Streptomyces venetus</name>
    <dbReference type="NCBI Taxonomy" id="1701086"/>
    <lineage>
        <taxon>Bacteria</taxon>
        <taxon>Bacillati</taxon>
        <taxon>Actinomycetota</taxon>
        <taxon>Actinomycetes</taxon>
        <taxon>Kitasatosporales</taxon>
        <taxon>Streptomycetaceae</taxon>
        <taxon>Streptomyces</taxon>
    </lineage>
</organism>
<keyword evidence="11" id="KW-1185">Reference proteome</keyword>
<dbReference type="InterPro" id="IPR013320">
    <property type="entry name" value="ConA-like_dom_sf"/>
</dbReference>
<name>A0ABP8FXC1_9ACTN</name>
<evidence type="ECO:0000256" key="5">
    <source>
        <dbReference type="ARBA" id="ARBA00023157"/>
    </source>
</evidence>
<comment type="pathway">
    <text evidence="1">Glycan metabolism; L-arabinan degradation.</text>
</comment>
<dbReference type="Proteomes" id="UP001501115">
    <property type="component" value="Unassembled WGS sequence"/>
</dbReference>
<evidence type="ECO:0000256" key="6">
    <source>
        <dbReference type="ARBA" id="ARBA00023295"/>
    </source>
</evidence>
<evidence type="ECO:0000259" key="9">
    <source>
        <dbReference type="SMART" id="SM00560"/>
    </source>
</evidence>
<dbReference type="Pfam" id="PF20578">
    <property type="entry name" value="aBig_2"/>
    <property type="match status" value="2"/>
</dbReference>
<feature type="compositionally biased region" description="Basic residues" evidence="7">
    <location>
        <begin position="1781"/>
        <end position="1795"/>
    </location>
</feature>
<evidence type="ECO:0000256" key="7">
    <source>
        <dbReference type="SAM" id="MobiDB-lite"/>
    </source>
</evidence>
<comment type="similarity">
    <text evidence="2">Belongs to the glycosyl hydrolase 43 family.</text>
</comment>
<evidence type="ECO:0000256" key="3">
    <source>
        <dbReference type="ARBA" id="ARBA00022729"/>
    </source>
</evidence>
<feature type="region of interest" description="Disordered" evidence="7">
    <location>
        <begin position="277"/>
        <end position="328"/>
    </location>
</feature>
<comment type="caution">
    <text evidence="10">The sequence shown here is derived from an EMBL/GenBank/DDBJ whole genome shotgun (WGS) entry which is preliminary data.</text>
</comment>
<dbReference type="CDD" id="cd09004">
    <property type="entry name" value="GH43_bXyl-like"/>
    <property type="match status" value="1"/>
</dbReference>
<evidence type="ECO:0000256" key="1">
    <source>
        <dbReference type="ARBA" id="ARBA00004834"/>
    </source>
</evidence>
<dbReference type="SUPFAM" id="SSF49899">
    <property type="entry name" value="Concanavalin A-like lectins/glucanases"/>
    <property type="match status" value="2"/>
</dbReference>
<dbReference type="EMBL" id="BAABET010000004">
    <property type="protein sequence ID" value="GAA4312962.1"/>
    <property type="molecule type" value="Genomic_DNA"/>
</dbReference>
<evidence type="ECO:0000313" key="10">
    <source>
        <dbReference type="EMBL" id="GAA4312962.1"/>
    </source>
</evidence>
<dbReference type="Gene3D" id="2.60.120.200">
    <property type="match status" value="2"/>
</dbReference>
<reference evidence="11" key="1">
    <citation type="journal article" date="2019" name="Int. J. Syst. Evol. Microbiol.">
        <title>The Global Catalogue of Microorganisms (GCM) 10K type strain sequencing project: providing services to taxonomists for standard genome sequencing and annotation.</title>
        <authorList>
            <consortium name="The Broad Institute Genomics Platform"/>
            <consortium name="The Broad Institute Genome Sequencing Center for Infectious Disease"/>
            <person name="Wu L."/>
            <person name="Ma J."/>
        </authorList>
    </citation>
    <scope>NUCLEOTIDE SEQUENCE [LARGE SCALE GENOMIC DNA]</scope>
    <source>
        <strain evidence="11">JCM 31290</strain>
    </source>
</reference>
<protein>
    <recommendedName>
        <fullName evidence="9">LamG-like jellyroll fold domain-containing protein</fullName>
    </recommendedName>
</protein>
<dbReference type="PANTHER" id="PTHR43301">
    <property type="entry name" value="ARABINAN ENDO-1,5-ALPHA-L-ARABINOSIDASE"/>
    <property type="match status" value="1"/>
</dbReference>
<dbReference type="InterPro" id="IPR035986">
    <property type="entry name" value="PKD_dom_sf"/>
</dbReference>
<evidence type="ECO:0000256" key="8">
    <source>
        <dbReference type="SAM" id="SignalP"/>
    </source>
</evidence>
<dbReference type="InterPro" id="IPR000601">
    <property type="entry name" value="PKD_dom"/>
</dbReference>
<dbReference type="Pfam" id="PF18911">
    <property type="entry name" value="PKD_4"/>
    <property type="match status" value="1"/>
</dbReference>
<dbReference type="Gene3D" id="2.115.10.20">
    <property type="entry name" value="Glycosyl hydrolase domain, family 43"/>
    <property type="match status" value="2"/>
</dbReference>
<dbReference type="InterPro" id="IPR023296">
    <property type="entry name" value="Glyco_hydro_beta-prop_sf"/>
</dbReference>
<feature type="domain" description="LamG-like jellyroll fold" evidence="9">
    <location>
        <begin position="912"/>
        <end position="1053"/>
    </location>
</feature>
<dbReference type="InterPro" id="IPR046780">
    <property type="entry name" value="aBig_2"/>
</dbReference>
<dbReference type="Pfam" id="PF07532">
    <property type="entry name" value="Big_4"/>
    <property type="match status" value="1"/>
</dbReference>
<dbReference type="RefSeq" id="WP_345662306.1">
    <property type="nucleotide sequence ID" value="NZ_BAABET010000004.1"/>
</dbReference>
<dbReference type="InterPro" id="IPR006558">
    <property type="entry name" value="LamG-like"/>
</dbReference>
<gene>
    <name evidence="10" type="ORF">GCM10023086_33710</name>
</gene>
<dbReference type="Pfam" id="PF13385">
    <property type="entry name" value="Laminin_G_3"/>
    <property type="match status" value="2"/>
</dbReference>